<feature type="site" description="Cleavage; by autolysis" evidence="3">
    <location>
        <begin position="188"/>
        <end position="189"/>
    </location>
</feature>
<dbReference type="Pfam" id="PF01112">
    <property type="entry name" value="Asparaginase_2"/>
    <property type="match status" value="1"/>
</dbReference>
<dbReference type="PANTHER" id="PTHR10188">
    <property type="entry name" value="L-ASPARAGINASE"/>
    <property type="match status" value="1"/>
</dbReference>
<dbReference type="SUPFAM" id="SSF56235">
    <property type="entry name" value="N-terminal nucleophile aminohydrolases (Ntn hydrolases)"/>
    <property type="match status" value="1"/>
</dbReference>
<dbReference type="GO" id="GO:0016811">
    <property type="term" value="F:hydrolase activity, acting on carbon-nitrogen (but not peptide) bonds, in linear amides"/>
    <property type="evidence" value="ECO:0007669"/>
    <property type="project" value="UniProtKB-ARBA"/>
</dbReference>
<dbReference type="InterPro" id="IPR000246">
    <property type="entry name" value="Peptidase_T2"/>
</dbReference>
<dbReference type="FunFam" id="3.60.20.30:FF:000005">
    <property type="entry name" value="N(4)-(Beta-N-acetylglucosaminyl)-L-asparaginase"/>
    <property type="match status" value="1"/>
</dbReference>
<reference evidence="4" key="1">
    <citation type="submission" date="2020-09" db="EMBL/GenBank/DDBJ databases">
        <title>Taishania pollutisoli gen. nov., sp. nov., Isolated from Tetrabromobisphenol A-Contaminated Soil.</title>
        <authorList>
            <person name="Chen Q."/>
        </authorList>
    </citation>
    <scope>NUCLEOTIDE SEQUENCE</scope>
    <source>
        <strain evidence="4">CZZ-1</strain>
    </source>
</reference>
<evidence type="ECO:0000256" key="1">
    <source>
        <dbReference type="PIRSR" id="PIRSR600246-1"/>
    </source>
</evidence>
<dbReference type="Proteomes" id="UP000652681">
    <property type="component" value="Unassembled WGS sequence"/>
</dbReference>
<evidence type="ECO:0000256" key="2">
    <source>
        <dbReference type="PIRSR" id="PIRSR600246-2"/>
    </source>
</evidence>
<keyword evidence="5" id="KW-1185">Reference proteome</keyword>
<protein>
    <submittedName>
        <fullName evidence="4">N(4)-(Beta-N-acetylglucosaminyl)-L-asparaginase</fullName>
    </submittedName>
</protein>
<evidence type="ECO:0000313" key="4">
    <source>
        <dbReference type="EMBL" id="MBC9812588.1"/>
    </source>
</evidence>
<name>A0A8J6PPS8_9FLAO</name>
<proteinExistence type="predicted"/>
<feature type="binding site" evidence="2">
    <location>
        <begin position="240"/>
        <end position="243"/>
    </location>
    <ligand>
        <name>substrate</name>
    </ligand>
</feature>
<dbReference type="Gene3D" id="3.60.20.30">
    <property type="entry name" value="(Glycosyl)asparaginase"/>
    <property type="match status" value="1"/>
</dbReference>
<dbReference type="GO" id="GO:0005737">
    <property type="term" value="C:cytoplasm"/>
    <property type="evidence" value="ECO:0007669"/>
    <property type="project" value="TreeGrafter"/>
</dbReference>
<accession>A0A8J6PPS8</accession>
<gene>
    <name evidence="4" type="ORF">H9Y05_08910</name>
</gene>
<dbReference type="EMBL" id="JACVEL010000005">
    <property type="protein sequence ID" value="MBC9812588.1"/>
    <property type="molecule type" value="Genomic_DNA"/>
</dbReference>
<sequence>MQTSRRKFIKSSAIASLVFAVPSVRISQEISEKKKKSQINGPLVLSTWDFGLRANEAAWDVLSTGGTALDAVEKGVRLVENDPTERSVGYGGRPDRDGRVTLDACIMDHNYNIGSVAFLEYIKNPISVARKVMENTPHVMLVGEGALSFALSQGFEKENLLTPESEKEWKEWLQKSEYLPPVNIENHDTIGMIAMDANGNLSGACTTSGLAFKMNGRVGDSPIIGAGLFVDNEVGAATATGHGEEVIRTVGSHLVVELMRQGRSPQKACKEAVERIVEIAKRRGKDLKSIQVGFIAIGKDGEYGSYCIQNGFNFAVHDASGNRLEKPGYYLHE</sequence>
<comment type="caution">
    <text evidence="4">The sequence shown here is derived from an EMBL/GenBank/DDBJ whole genome shotgun (WGS) entry which is preliminary data.</text>
</comment>
<dbReference type="RefSeq" id="WP_216714073.1">
    <property type="nucleotide sequence ID" value="NZ_JACVEL010000005.1"/>
</dbReference>
<feature type="active site" description="Nucleophile" evidence="1">
    <location>
        <position position="189"/>
    </location>
</feature>
<dbReference type="InterPro" id="IPR029055">
    <property type="entry name" value="Ntn_hydrolases_N"/>
</dbReference>
<evidence type="ECO:0000313" key="5">
    <source>
        <dbReference type="Proteomes" id="UP000652681"/>
    </source>
</evidence>
<dbReference type="CDD" id="cd04513">
    <property type="entry name" value="Glycosylasparaginase"/>
    <property type="match status" value="1"/>
</dbReference>
<dbReference type="PANTHER" id="PTHR10188:SF6">
    <property type="entry name" value="N(4)-(BETA-N-ACETYLGLUCOSAMINYL)-L-ASPARAGINASE"/>
    <property type="match status" value="1"/>
</dbReference>
<organism evidence="4 5">
    <name type="scientific">Taishania pollutisoli</name>
    <dbReference type="NCBI Taxonomy" id="2766479"/>
    <lineage>
        <taxon>Bacteria</taxon>
        <taxon>Pseudomonadati</taxon>
        <taxon>Bacteroidota</taxon>
        <taxon>Flavobacteriia</taxon>
        <taxon>Flavobacteriales</taxon>
        <taxon>Crocinitomicaceae</taxon>
        <taxon>Taishania</taxon>
    </lineage>
</organism>
<feature type="binding site" evidence="2">
    <location>
        <begin position="217"/>
        <end position="220"/>
    </location>
    <ligand>
        <name>substrate</name>
    </ligand>
</feature>
<evidence type="ECO:0000256" key="3">
    <source>
        <dbReference type="PIRSR" id="PIRSR600246-3"/>
    </source>
</evidence>
<dbReference type="AlphaFoldDB" id="A0A8J6PPS8"/>